<proteinExistence type="predicted"/>
<keyword evidence="2" id="KW-1185">Reference proteome</keyword>
<accession>A0ABW5ZYF2</accession>
<dbReference type="EMBL" id="JBHUOS010000016">
    <property type="protein sequence ID" value="MFD2918060.1"/>
    <property type="molecule type" value="Genomic_DNA"/>
</dbReference>
<dbReference type="RefSeq" id="WP_194506737.1">
    <property type="nucleotide sequence ID" value="NZ_JADILU010000002.1"/>
</dbReference>
<evidence type="ECO:0000313" key="2">
    <source>
        <dbReference type="Proteomes" id="UP001597548"/>
    </source>
</evidence>
<sequence>MPSSGNLTIETSLADDYPIFDTVMEVYSGSSGALIEIACDNNNGDDLFSNVTIIGRTSGEVLLIHVWEFGYDFKGNFNICARSPSSLGLEHNTFEGFIYYPNPVKIY</sequence>
<name>A0ABW5ZYF2_9FLAO</name>
<reference evidence="2" key="1">
    <citation type="journal article" date="2019" name="Int. J. Syst. Evol. Microbiol.">
        <title>The Global Catalogue of Microorganisms (GCM) 10K type strain sequencing project: providing services to taxonomists for standard genome sequencing and annotation.</title>
        <authorList>
            <consortium name="The Broad Institute Genomics Platform"/>
            <consortium name="The Broad Institute Genome Sequencing Center for Infectious Disease"/>
            <person name="Wu L."/>
            <person name="Ma J."/>
        </authorList>
    </citation>
    <scope>NUCLEOTIDE SEQUENCE [LARGE SCALE GENOMIC DNA]</scope>
    <source>
        <strain evidence="2">KCTC 32514</strain>
    </source>
</reference>
<evidence type="ECO:0000313" key="1">
    <source>
        <dbReference type="EMBL" id="MFD2918060.1"/>
    </source>
</evidence>
<gene>
    <name evidence="1" type="ORF">ACFS29_20575</name>
</gene>
<organism evidence="1 2">
    <name type="scientific">Psychroserpens luteus</name>
    <dbReference type="NCBI Taxonomy" id="1434066"/>
    <lineage>
        <taxon>Bacteria</taxon>
        <taxon>Pseudomonadati</taxon>
        <taxon>Bacteroidota</taxon>
        <taxon>Flavobacteriia</taxon>
        <taxon>Flavobacteriales</taxon>
        <taxon>Flavobacteriaceae</taxon>
        <taxon>Psychroserpens</taxon>
    </lineage>
</organism>
<dbReference type="Proteomes" id="UP001597548">
    <property type="component" value="Unassembled WGS sequence"/>
</dbReference>
<protein>
    <submittedName>
        <fullName evidence="1">Uncharacterized protein</fullName>
    </submittedName>
</protein>
<comment type="caution">
    <text evidence="1">The sequence shown here is derived from an EMBL/GenBank/DDBJ whole genome shotgun (WGS) entry which is preliminary data.</text>
</comment>